<dbReference type="InterPro" id="IPR014284">
    <property type="entry name" value="RNA_pol_sigma-70_dom"/>
</dbReference>
<evidence type="ECO:0000256" key="1">
    <source>
        <dbReference type="ARBA" id="ARBA00010641"/>
    </source>
</evidence>
<sequence>MQTDYLTCIPPEQLGKLRKQMLQFARLQLNDQSLAEDMVQEALSSAYQYADKFLGEASLKTWIFAILKNKIIDNLRQRQKWVTESDLECDNLHLAEQIFKQGKWDDSAFQPSEWQGVEQCLYRKEFWVIFEYCLNQLPAIQARVFMMRHHLELDSQMICQECDISTSNLHTLLYRARLQLQVCLSQKWFGE</sequence>
<dbReference type="InterPro" id="IPR013249">
    <property type="entry name" value="RNA_pol_sigma70_r4_t2"/>
</dbReference>
<accession>A0A4P7CL36</accession>
<feature type="domain" description="RNA polymerase sigma factor 70 region 4 type 2" evidence="7">
    <location>
        <begin position="130"/>
        <end position="180"/>
    </location>
</feature>
<name>A0A4P7CL36_9PAST</name>
<evidence type="ECO:0000259" key="6">
    <source>
        <dbReference type="Pfam" id="PF04542"/>
    </source>
</evidence>
<dbReference type="AlphaFoldDB" id="A0A4P7CL36"/>
<dbReference type="EMBL" id="CP038145">
    <property type="protein sequence ID" value="QBQ64219.1"/>
    <property type="molecule type" value="Genomic_DNA"/>
</dbReference>
<keyword evidence="5" id="KW-0804">Transcription</keyword>
<dbReference type="PANTHER" id="PTHR43133:SF8">
    <property type="entry name" value="RNA POLYMERASE SIGMA FACTOR HI_1459-RELATED"/>
    <property type="match status" value="1"/>
</dbReference>
<dbReference type="SUPFAM" id="SSF88946">
    <property type="entry name" value="Sigma2 domain of RNA polymerase sigma factors"/>
    <property type="match status" value="1"/>
</dbReference>
<dbReference type="Proteomes" id="UP000294444">
    <property type="component" value="Chromosome"/>
</dbReference>
<keyword evidence="2" id="KW-0805">Transcription regulation</keyword>
<dbReference type="SUPFAM" id="SSF88659">
    <property type="entry name" value="Sigma3 and sigma4 domains of RNA polymerase sigma factors"/>
    <property type="match status" value="1"/>
</dbReference>
<dbReference type="Gene3D" id="1.10.1740.10">
    <property type="match status" value="1"/>
</dbReference>
<dbReference type="NCBIfam" id="NF009182">
    <property type="entry name" value="PRK12530.1"/>
    <property type="match status" value="1"/>
</dbReference>
<feature type="domain" description="RNA polymerase sigma-70 region 2" evidence="6">
    <location>
        <begin position="17"/>
        <end position="79"/>
    </location>
</feature>
<dbReference type="InterPro" id="IPR039425">
    <property type="entry name" value="RNA_pol_sigma-70-like"/>
</dbReference>
<dbReference type="RefSeq" id="WP_162857044.1">
    <property type="nucleotide sequence ID" value="NZ_CP038145.1"/>
</dbReference>
<reference evidence="8 9" key="1">
    <citation type="submission" date="2019-03" db="EMBL/GenBank/DDBJ databases">
        <authorList>
            <person name="Che Y."/>
            <person name="Zhou L."/>
        </authorList>
    </citation>
    <scope>NUCLEOTIDE SEQUENCE [LARGE SCALE GENOMIC DNA]</scope>
    <source>
        <strain evidence="8 9">AIFJ1607</strain>
    </source>
</reference>
<dbReference type="InterPro" id="IPR013324">
    <property type="entry name" value="RNA_pol_sigma_r3/r4-like"/>
</dbReference>
<dbReference type="GO" id="GO:0016987">
    <property type="term" value="F:sigma factor activity"/>
    <property type="evidence" value="ECO:0007669"/>
    <property type="project" value="UniProtKB-KW"/>
</dbReference>
<dbReference type="InterPro" id="IPR013325">
    <property type="entry name" value="RNA_pol_sigma_r2"/>
</dbReference>
<dbReference type="PANTHER" id="PTHR43133">
    <property type="entry name" value="RNA POLYMERASE ECF-TYPE SIGMA FACTO"/>
    <property type="match status" value="1"/>
</dbReference>
<evidence type="ECO:0000256" key="2">
    <source>
        <dbReference type="ARBA" id="ARBA00023015"/>
    </source>
</evidence>
<evidence type="ECO:0000259" key="7">
    <source>
        <dbReference type="Pfam" id="PF08281"/>
    </source>
</evidence>
<evidence type="ECO:0000313" key="9">
    <source>
        <dbReference type="Proteomes" id="UP000294444"/>
    </source>
</evidence>
<keyword evidence="4" id="KW-0238">DNA-binding</keyword>
<keyword evidence="3" id="KW-0731">Sigma factor</keyword>
<keyword evidence="9" id="KW-1185">Reference proteome</keyword>
<organism evidence="8 9">
    <name type="scientific">Actinobacillus indolicus</name>
    <dbReference type="NCBI Taxonomy" id="51049"/>
    <lineage>
        <taxon>Bacteria</taxon>
        <taxon>Pseudomonadati</taxon>
        <taxon>Pseudomonadota</taxon>
        <taxon>Gammaproteobacteria</taxon>
        <taxon>Pasteurellales</taxon>
        <taxon>Pasteurellaceae</taxon>
        <taxon>Actinobacillus</taxon>
    </lineage>
</organism>
<gene>
    <name evidence="8" type="ORF">EXH44_08310</name>
</gene>
<dbReference type="GO" id="GO:0006352">
    <property type="term" value="P:DNA-templated transcription initiation"/>
    <property type="evidence" value="ECO:0007669"/>
    <property type="project" value="InterPro"/>
</dbReference>
<dbReference type="InterPro" id="IPR036388">
    <property type="entry name" value="WH-like_DNA-bd_sf"/>
</dbReference>
<dbReference type="GO" id="GO:0003677">
    <property type="term" value="F:DNA binding"/>
    <property type="evidence" value="ECO:0007669"/>
    <property type="project" value="UniProtKB-KW"/>
</dbReference>
<dbReference type="InterPro" id="IPR014289">
    <property type="entry name" value="RNA_pol_sigma-24-rel"/>
</dbReference>
<dbReference type="NCBIfam" id="TIGR02943">
    <property type="entry name" value="Sig70_famx1"/>
    <property type="match status" value="1"/>
</dbReference>
<evidence type="ECO:0000313" key="8">
    <source>
        <dbReference type="EMBL" id="QBQ64219.1"/>
    </source>
</evidence>
<dbReference type="Gene3D" id="1.10.10.10">
    <property type="entry name" value="Winged helix-like DNA-binding domain superfamily/Winged helix DNA-binding domain"/>
    <property type="match status" value="1"/>
</dbReference>
<evidence type="ECO:0000256" key="5">
    <source>
        <dbReference type="ARBA" id="ARBA00023163"/>
    </source>
</evidence>
<protein>
    <submittedName>
        <fullName evidence="8">Sigma-70 family RNA polymerase sigma factor</fullName>
    </submittedName>
</protein>
<proteinExistence type="inferred from homology"/>
<dbReference type="Pfam" id="PF04542">
    <property type="entry name" value="Sigma70_r2"/>
    <property type="match status" value="1"/>
</dbReference>
<comment type="similarity">
    <text evidence="1">Belongs to the sigma-70 factor family. ECF subfamily.</text>
</comment>
<dbReference type="NCBIfam" id="TIGR02937">
    <property type="entry name" value="sigma70-ECF"/>
    <property type="match status" value="1"/>
</dbReference>
<dbReference type="KEGG" id="aio:EXH44_08310"/>
<evidence type="ECO:0000256" key="3">
    <source>
        <dbReference type="ARBA" id="ARBA00023082"/>
    </source>
</evidence>
<evidence type="ECO:0000256" key="4">
    <source>
        <dbReference type="ARBA" id="ARBA00023125"/>
    </source>
</evidence>
<dbReference type="Pfam" id="PF08281">
    <property type="entry name" value="Sigma70_r4_2"/>
    <property type="match status" value="1"/>
</dbReference>
<dbReference type="InterPro" id="IPR007627">
    <property type="entry name" value="RNA_pol_sigma70_r2"/>
</dbReference>